<dbReference type="InterPro" id="IPR011118">
    <property type="entry name" value="Tannase/feruloyl_esterase"/>
</dbReference>
<keyword evidence="2" id="KW-0719">Serine esterase</keyword>
<reference evidence="11" key="1">
    <citation type="submission" date="2023-01" db="EMBL/GenBank/DDBJ databases">
        <title>The chitinases involved in constricting ring structure development in the nematode-trapping fungus Drechslerella dactyloides.</title>
        <authorList>
            <person name="Wang R."/>
            <person name="Zhang L."/>
            <person name="Tang P."/>
            <person name="Li S."/>
            <person name="Liang L."/>
        </authorList>
    </citation>
    <scope>NUCLEOTIDE SEQUENCE</scope>
    <source>
        <strain evidence="11">YMF1.00031</strain>
    </source>
</reference>
<feature type="chain" id="PRO_5041769803" description="Carboxylic ester hydrolase" evidence="10">
    <location>
        <begin position="24"/>
        <end position="550"/>
    </location>
</feature>
<comment type="similarity">
    <text evidence="1 10">Belongs to the tannase family.</text>
</comment>
<keyword evidence="7" id="KW-0106">Calcium</keyword>
<evidence type="ECO:0000256" key="5">
    <source>
        <dbReference type="ARBA" id="ARBA00022729"/>
    </source>
</evidence>
<dbReference type="PANTHER" id="PTHR33938:SF15">
    <property type="entry name" value="FERULOYL ESTERASE B-RELATED"/>
    <property type="match status" value="1"/>
</dbReference>
<dbReference type="SUPFAM" id="SSF53474">
    <property type="entry name" value="alpha/beta-Hydrolases"/>
    <property type="match status" value="1"/>
</dbReference>
<dbReference type="GO" id="GO:0046872">
    <property type="term" value="F:metal ion binding"/>
    <property type="evidence" value="ECO:0007669"/>
    <property type="project" value="UniProtKB-KW"/>
</dbReference>
<organism evidence="11 12">
    <name type="scientific">Drechslerella dactyloides</name>
    <name type="common">Nematode-trapping fungus</name>
    <name type="synonym">Arthrobotrys dactyloides</name>
    <dbReference type="NCBI Taxonomy" id="74499"/>
    <lineage>
        <taxon>Eukaryota</taxon>
        <taxon>Fungi</taxon>
        <taxon>Dikarya</taxon>
        <taxon>Ascomycota</taxon>
        <taxon>Pezizomycotina</taxon>
        <taxon>Orbiliomycetes</taxon>
        <taxon>Orbiliales</taxon>
        <taxon>Orbiliaceae</taxon>
        <taxon>Drechslerella</taxon>
    </lineage>
</organism>
<accession>A0AAD6NJI5</accession>
<proteinExistence type="inferred from homology"/>
<evidence type="ECO:0000256" key="10">
    <source>
        <dbReference type="RuleBase" id="RU361238"/>
    </source>
</evidence>
<evidence type="ECO:0000256" key="1">
    <source>
        <dbReference type="ARBA" id="ARBA00006249"/>
    </source>
</evidence>
<evidence type="ECO:0000256" key="4">
    <source>
        <dbReference type="ARBA" id="ARBA00022723"/>
    </source>
</evidence>
<keyword evidence="12" id="KW-1185">Reference proteome</keyword>
<sequence>MKSIFSKAGVVIASLVLPLASYALSPPSQADHDFQRRCILLRRTFRPDHTKVLVAEFLPKGTNWTNAPFVPPSCGFYGSGAIFQVDACRLRVNITTSSTSNVIAEIILPATWEKDGKRVITTGNGGLNGCIALNDLTYASALGFVAIGTNNGHDGFSGEAFLNRPEVIKDFAYRSLLVGTDIGKQAAKQLYEKSPGKTYYMGCSTGGRQGLKLAQDFPELFDGILAAAPANDFLDLIINGGQIYALVGNPGAAGYLTTEQWVKVHQLVLSECDRIDGVADGILEDPRKCRPRFETLLCDREAGQTWESHKCLTSVQIEALNQVFGPLYGVKGEFLYPRMNPGAEIEFDLGIRLFGGPNIIIDWVRYVVLNDTRWDFNSSWSLEFAETVRALDPFGISTWNPDLSHLRNAKHKLITYHGLADGFITSENSYLYYDYVSRSMGLPSRKLDDFYRFFTISGMGHCGGGDGAWYIGGAGQPGTAFPSGLPPSEHCGVLMDLVKWVEKGIAPERVRGTSIGREGEQIVRDHCKYPLKSTYVGSGNPNRPESWKCV</sequence>
<dbReference type="EMBL" id="JAQGDS010000003">
    <property type="protein sequence ID" value="KAJ6261776.1"/>
    <property type="molecule type" value="Genomic_DNA"/>
</dbReference>
<evidence type="ECO:0000256" key="2">
    <source>
        <dbReference type="ARBA" id="ARBA00022487"/>
    </source>
</evidence>
<evidence type="ECO:0000256" key="6">
    <source>
        <dbReference type="ARBA" id="ARBA00022801"/>
    </source>
</evidence>
<dbReference type="Pfam" id="PF07519">
    <property type="entry name" value="Tannase"/>
    <property type="match status" value="2"/>
</dbReference>
<keyword evidence="3" id="KW-0119">Carbohydrate metabolism</keyword>
<dbReference type="GO" id="GO:0030600">
    <property type="term" value="F:feruloyl esterase activity"/>
    <property type="evidence" value="ECO:0007669"/>
    <property type="project" value="UniProtKB-EC"/>
</dbReference>
<protein>
    <recommendedName>
        <fullName evidence="10">Carboxylic ester hydrolase</fullName>
        <ecNumber evidence="10">3.1.1.-</ecNumber>
    </recommendedName>
</protein>
<evidence type="ECO:0000256" key="9">
    <source>
        <dbReference type="ARBA" id="ARBA00034075"/>
    </source>
</evidence>
<evidence type="ECO:0000256" key="3">
    <source>
        <dbReference type="ARBA" id="ARBA00022651"/>
    </source>
</evidence>
<gene>
    <name evidence="11" type="ORF">Dda_2575</name>
</gene>
<evidence type="ECO:0000256" key="8">
    <source>
        <dbReference type="ARBA" id="ARBA00023157"/>
    </source>
</evidence>
<keyword evidence="6 10" id="KW-0378">Hydrolase</keyword>
<keyword evidence="3" id="KW-0624">Polysaccharide degradation</keyword>
<keyword evidence="4" id="KW-0479">Metal-binding</keyword>
<evidence type="ECO:0000256" key="7">
    <source>
        <dbReference type="ARBA" id="ARBA00022837"/>
    </source>
</evidence>
<keyword evidence="8" id="KW-1015">Disulfide bond</keyword>
<feature type="signal peptide" evidence="10">
    <location>
        <begin position="1"/>
        <end position="23"/>
    </location>
</feature>
<dbReference type="Gene3D" id="3.40.50.1820">
    <property type="entry name" value="alpha/beta hydrolase"/>
    <property type="match status" value="1"/>
</dbReference>
<dbReference type="Proteomes" id="UP001221413">
    <property type="component" value="Unassembled WGS sequence"/>
</dbReference>
<dbReference type="AlphaFoldDB" id="A0AAD6NJI5"/>
<evidence type="ECO:0000313" key="11">
    <source>
        <dbReference type="EMBL" id="KAJ6261776.1"/>
    </source>
</evidence>
<comment type="caution">
    <text evidence="11">The sequence shown here is derived from an EMBL/GenBank/DDBJ whole genome shotgun (WGS) entry which is preliminary data.</text>
</comment>
<dbReference type="PANTHER" id="PTHR33938">
    <property type="entry name" value="FERULOYL ESTERASE B-RELATED"/>
    <property type="match status" value="1"/>
</dbReference>
<keyword evidence="5 10" id="KW-0732">Signal</keyword>
<evidence type="ECO:0000313" key="12">
    <source>
        <dbReference type="Proteomes" id="UP001221413"/>
    </source>
</evidence>
<dbReference type="GO" id="GO:0045493">
    <property type="term" value="P:xylan catabolic process"/>
    <property type="evidence" value="ECO:0007669"/>
    <property type="project" value="UniProtKB-KW"/>
</dbReference>
<keyword evidence="3" id="KW-0858">Xylan degradation</keyword>
<dbReference type="InterPro" id="IPR029058">
    <property type="entry name" value="AB_hydrolase_fold"/>
</dbReference>
<comment type="catalytic activity">
    <reaction evidence="9">
        <text>feruloyl-polysaccharide + H2O = ferulate + polysaccharide.</text>
        <dbReference type="EC" id="3.1.1.73"/>
    </reaction>
</comment>
<name>A0AAD6NJI5_DREDA</name>
<dbReference type="EC" id="3.1.1.-" evidence="10"/>